<dbReference type="InterPro" id="IPR029039">
    <property type="entry name" value="Flavoprotein-like_sf"/>
</dbReference>
<dbReference type="Pfam" id="PF02525">
    <property type="entry name" value="Flavodoxin_2"/>
    <property type="match status" value="1"/>
</dbReference>
<dbReference type="PANTHER" id="PTHR43741">
    <property type="entry name" value="FMN-DEPENDENT NADH-AZOREDUCTASE 1"/>
    <property type="match status" value="1"/>
</dbReference>
<feature type="binding site" evidence="6">
    <location>
        <begin position="97"/>
        <end position="100"/>
    </location>
    <ligand>
        <name>FMN</name>
        <dbReference type="ChEBI" id="CHEBI:58210"/>
    </ligand>
</feature>
<dbReference type="KEGG" id="pbh:AAW51_5303"/>
<evidence type="ECO:0000256" key="3">
    <source>
        <dbReference type="ARBA" id="ARBA00023002"/>
    </source>
</evidence>
<dbReference type="Proteomes" id="UP000035352">
    <property type="component" value="Chromosome"/>
</dbReference>
<comment type="similarity">
    <text evidence="6">Belongs to the azoreductase type 1 family.</text>
</comment>
<dbReference type="SUPFAM" id="SSF52218">
    <property type="entry name" value="Flavoproteins"/>
    <property type="match status" value="1"/>
</dbReference>
<protein>
    <recommendedName>
        <fullName evidence="6">FMN dependent NADH:quinone oxidoreductase</fullName>
        <ecNumber evidence="6">1.6.5.-</ecNumber>
    </recommendedName>
    <alternativeName>
        <fullName evidence="6">Azo-dye reductase</fullName>
    </alternativeName>
    <alternativeName>
        <fullName evidence="6">FMN-dependent NADH-azo compound oxidoreductase</fullName>
    </alternativeName>
    <alternativeName>
        <fullName evidence="6">FMN-dependent NADH-azoreductase</fullName>
        <ecNumber evidence="6">1.7.1.17</ecNumber>
    </alternativeName>
</protein>
<name>A0A0G3BRE1_9BURK</name>
<dbReference type="InterPro" id="IPR003680">
    <property type="entry name" value="Flavodoxin_fold"/>
</dbReference>
<dbReference type="OrthoDB" id="9787136at2"/>
<keyword evidence="9" id="KW-1185">Reference proteome</keyword>
<dbReference type="EMBL" id="CP011371">
    <property type="protein sequence ID" value="AKJ31994.1"/>
    <property type="molecule type" value="Genomic_DNA"/>
</dbReference>
<dbReference type="EC" id="1.7.1.17" evidence="6"/>
<comment type="catalytic activity">
    <reaction evidence="5">
        <text>N,N-dimethyl-1,4-phenylenediamine + anthranilate + 2 NAD(+) = 2-(4-dimethylaminophenyl)diazenylbenzoate + 2 NADH + 2 H(+)</text>
        <dbReference type="Rhea" id="RHEA:55872"/>
        <dbReference type="ChEBI" id="CHEBI:15378"/>
        <dbReference type="ChEBI" id="CHEBI:15783"/>
        <dbReference type="ChEBI" id="CHEBI:16567"/>
        <dbReference type="ChEBI" id="CHEBI:57540"/>
        <dbReference type="ChEBI" id="CHEBI:57945"/>
        <dbReference type="ChEBI" id="CHEBI:71579"/>
        <dbReference type="EC" id="1.7.1.17"/>
    </reaction>
    <physiologicalReaction direction="right-to-left" evidence="5">
        <dbReference type="Rhea" id="RHEA:55874"/>
    </physiologicalReaction>
</comment>
<keyword evidence="4 6" id="KW-0520">NAD</keyword>
<accession>A0A0G3BRE1</accession>
<comment type="catalytic activity">
    <reaction evidence="6">
        <text>2 a quinone + NADH + H(+) = 2 a 1,4-benzosemiquinone + NAD(+)</text>
        <dbReference type="Rhea" id="RHEA:65952"/>
        <dbReference type="ChEBI" id="CHEBI:15378"/>
        <dbReference type="ChEBI" id="CHEBI:57540"/>
        <dbReference type="ChEBI" id="CHEBI:57945"/>
        <dbReference type="ChEBI" id="CHEBI:132124"/>
        <dbReference type="ChEBI" id="CHEBI:134225"/>
    </reaction>
</comment>
<dbReference type="AlphaFoldDB" id="A0A0G3BRE1"/>
<evidence type="ECO:0000313" key="8">
    <source>
        <dbReference type="EMBL" id="AKJ31994.1"/>
    </source>
</evidence>
<comment type="function">
    <text evidence="6">Also exhibits azoreductase activity. Catalyzes the reductive cleavage of the azo bond in aromatic azo compounds to the corresponding amines.</text>
</comment>
<evidence type="ECO:0000256" key="2">
    <source>
        <dbReference type="ARBA" id="ARBA00022643"/>
    </source>
</evidence>
<evidence type="ECO:0000313" key="9">
    <source>
        <dbReference type="Proteomes" id="UP000035352"/>
    </source>
</evidence>
<evidence type="ECO:0000256" key="1">
    <source>
        <dbReference type="ARBA" id="ARBA00022630"/>
    </source>
</evidence>
<dbReference type="InterPro" id="IPR050104">
    <property type="entry name" value="FMN-dep_NADH:Q_OxRdtase_AzoR1"/>
</dbReference>
<comment type="cofactor">
    <cofactor evidence="6">
        <name>FMN</name>
        <dbReference type="ChEBI" id="CHEBI:58210"/>
    </cofactor>
    <text evidence="6">Binds 1 FMN per subunit.</text>
</comment>
<feature type="binding site" evidence="6">
    <location>
        <position position="10"/>
    </location>
    <ligand>
        <name>FMN</name>
        <dbReference type="ChEBI" id="CHEBI:58210"/>
    </ligand>
</feature>
<evidence type="ECO:0000256" key="6">
    <source>
        <dbReference type="HAMAP-Rule" id="MF_01216"/>
    </source>
</evidence>
<feature type="binding site" evidence="6">
    <location>
        <begin position="16"/>
        <end position="18"/>
    </location>
    <ligand>
        <name>FMN</name>
        <dbReference type="ChEBI" id="CHEBI:58210"/>
    </ligand>
</feature>
<dbReference type="PATRIC" id="fig|413882.6.peg.5549"/>
<dbReference type="GO" id="GO:0016652">
    <property type="term" value="F:oxidoreductase activity, acting on NAD(P)H as acceptor"/>
    <property type="evidence" value="ECO:0007669"/>
    <property type="project" value="UniProtKB-UniRule"/>
</dbReference>
<dbReference type="InterPro" id="IPR023048">
    <property type="entry name" value="NADH:quinone_OxRdtase_FMN_depd"/>
</dbReference>
<feature type="domain" description="Flavodoxin-like fold" evidence="7">
    <location>
        <begin position="3"/>
        <end position="191"/>
    </location>
</feature>
<dbReference type="GO" id="GO:0016655">
    <property type="term" value="F:oxidoreductase activity, acting on NAD(P)H, quinone or similar compound as acceptor"/>
    <property type="evidence" value="ECO:0007669"/>
    <property type="project" value="InterPro"/>
</dbReference>
<dbReference type="GO" id="GO:0010181">
    <property type="term" value="F:FMN binding"/>
    <property type="evidence" value="ECO:0007669"/>
    <property type="project" value="UniProtKB-UniRule"/>
</dbReference>
<gene>
    <name evidence="8" type="primary">acpD</name>
    <name evidence="6" type="synonym">azoR</name>
    <name evidence="8" type="ORF">AAW51_5303</name>
</gene>
<comment type="subunit">
    <text evidence="6">Homodimer.</text>
</comment>
<sequence length="212" mass="23272">MNRVLLVHGSPRGGRSHSRRLAEAFVQRYLDTHAGATVCRREVGRATVPALTEAWVAAAFHPTPVARPLHMQADLAVSDELVDELLGHDRLVISTPMYNFGVPSGLKAWVDQVVRPHRTVNAVRQNDAVTYHPLVHGMRALIVTTRGGHGFGPGGDYESANHADRWLRTALGFIGIDDVQVIAAERDEDSPEVFAVEYRMAEAELQALAGTW</sequence>
<keyword evidence="2 6" id="KW-0288">FMN</keyword>
<dbReference type="Gene3D" id="3.40.50.360">
    <property type="match status" value="1"/>
</dbReference>
<proteinExistence type="inferred from homology"/>
<evidence type="ECO:0000256" key="4">
    <source>
        <dbReference type="ARBA" id="ARBA00023027"/>
    </source>
</evidence>
<dbReference type="GO" id="GO:0009055">
    <property type="term" value="F:electron transfer activity"/>
    <property type="evidence" value="ECO:0007669"/>
    <property type="project" value="UniProtKB-UniRule"/>
</dbReference>
<dbReference type="EC" id="1.6.5.-" evidence="6"/>
<comment type="function">
    <text evidence="6">Quinone reductase that provides resistance to thiol-specific stress caused by electrophilic quinones.</text>
</comment>
<evidence type="ECO:0000259" key="7">
    <source>
        <dbReference type="Pfam" id="PF02525"/>
    </source>
</evidence>
<evidence type="ECO:0000256" key="5">
    <source>
        <dbReference type="ARBA" id="ARBA00048542"/>
    </source>
</evidence>
<feature type="binding site" evidence="6">
    <location>
        <begin position="145"/>
        <end position="148"/>
    </location>
    <ligand>
        <name>FMN</name>
        <dbReference type="ChEBI" id="CHEBI:58210"/>
    </ligand>
</feature>
<reference evidence="8 9" key="1">
    <citation type="submission" date="2015-05" db="EMBL/GenBank/DDBJ databases">
        <authorList>
            <person name="Tang B."/>
            <person name="Yu Y."/>
        </authorList>
    </citation>
    <scope>NUCLEOTIDE SEQUENCE [LARGE SCALE GENOMIC DNA]</scope>
    <source>
        <strain evidence="8 9">DSM 7029</strain>
    </source>
</reference>
<keyword evidence="1 6" id="KW-0285">Flavoprotein</keyword>
<keyword evidence="3 6" id="KW-0560">Oxidoreductase</keyword>
<dbReference type="PANTHER" id="PTHR43741:SF2">
    <property type="entry name" value="FMN-DEPENDENT NADH:QUINONE OXIDOREDUCTASE"/>
    <property type="match status" value="1"/>
</dbReference>
<dbReference type="RefSeq" id="WP_047197001.1">
    <property type="nucleotide sequence ID" value="NZ_CP011371.1"/>
</dbReference>
<dbReference type="HAMAP" id="MF_01216">
    <property type="entry name" value="Azoreductase_type1"/>
    <property type="match status" value="1"/>
</dbReference>
<organism evidence="8 9">
    <name type="scientific">Caldimonas brevitalea</name>
    <dbReference type="NCBI Taxonomy" id="413882"/>
    <lineage>
        <taxon>Bacteria</taxon>
        <taxon>Pseudomonadati</taxon>
        <taxon>Pseudomonadota</taxon>
        <taxon>Betaproteobacteria</taxon>
        <taxon>Burkholderiales</taxon>
        <taxon>Sphaerotilaceae</taxon>
        <taxon>Caldimonas</taxon>
    </lineage>
</organism>